<feature type="transmembrane region" description="Helical" evidence="7">
    <location>
        <begin position="438"/>
        <end position="458"/>
    </location>
</feature>
<reference evidence="8 9" key="1">
    <citation type="submission" date="2017-08" db="EMBL/GenBank/DDBJ databases">
        <title>Infants hospitalized years apart are colonized by the same room-sourced microbial strains.</title>
        <authorList>
            <person name="Brooks B."/>
            <person name="Olm M.R."/>
            <person name="Firek B.A."/>
            <person name="Baker R."/>
            <person name="Thomas B.C."/>
            <person name="Morowitz M.J."/>
            <person name="Banfield J.F."/>
        </authorList>
    </citation>
    <scope>NUCLEOTIDE SEQUENCE [LARGE SCALE GENOMIC DNA]</scope>
    <source>
        <strain evidence="8">S2_012_000_R2_81</strain>
    </source>
</reference>
<dbReference type="GO" id="GO:0005886">
    <property type="term" value="C:plasma membrane"/>
    <property type="evidence" value="ECO:0007669"/>
    <property type="project" value="UniProtKB-SubCell"/>
</dbReference>
<dbReference type="Pfam" id="PF13440">
    <property type="entry name" value="Polysacc_synt_3"/>
    <property type="match status" value="1"/>
</dbReference>
<dbReference type="InterPro" id="IPR050833">
    <property type="entry name" value="Poly_Biosynth_Transport"/>
</dbReference>
<evidence type="ECO:0000256" key="6">
    <source>
        <dbReference type="ARBA" id="ARBA00023136"/>
    </source>
</evidence>
<evidence type="ECO:0000256" key="4">
    <source>
        <dbReference type="ARBA" id="ARBA00022692"/>
    </source>
</evidence>
<name>A0A2W5FGS1_9BURK</name>
<evidence type="ECO:0000256" key="2">
    <source>
        <dbReference type="ARBA" id="ARBA00007430"/>
    </source>
</evidence>
<dbReference type="PANTHER" id="PTHR30250">
    <property type="entry name" value="PST FAMILY PREDICTED COLANIC ACID TRANSPORTER"/>
    <property type="match status" value="1"/>
</dbReference>
<comment type="caution">
    <text evidence="8">The sequence shown here is derived from an EMBL/GenBank/DDBJ whole genome shotgun (WGS) entry which is preliminary data.</text>
</comment>
<feature type="transmembrane region" description="Helical" evidence="7">
    <location>
        <begin position="142"/>
        <end position="170"/>
    </location>
</feature>
<protein>
    <recommendedName>
        <fullName evidence="10">Polysaccharide biosynthesis protein</fullName>
    </recommendedName>
</protein>
<feature type="transmembrane region" description="Helical" evidence="7">
    <location>
        <begin position="278"/>
        <end position="301"/>
    </location>
</feature>
<feature type="transmembrane region" description="Helical" evidence="7">
    <location>
        <begin position="38"/>
        <end position="62"/>
    </location>
</feature>
<gene>
    <name evidence="8" type="ORF">DI603_11455</name>
</gene>
<evidence type="ECO:0000256" key="3">
    <source>
        <dbReference type="ARBA" id="ARBA00022475"/>
    </source>
</evidence>
<keyword evidence="6 7" id="KW-0472">Membrane</keyword>
<evidence type="ECO:0000256" key="1">
    <source>
        <dbReference type="ARBA" id="ARBA00004651"/>
    </source>
</evidence>
<comment type="similarity">
    <text evidence="2">Belongs to the polysaccharide synthase family.</text>
</comment>
<evidence type="ECO:0000313" key="9">
    <source>
        <dbReference type="Proteomes" id="UP000249633"/>
    </source>
</evidence>
<sequence>MILRSIAAMSLLNVAKAAAALLISVAIASRVAPSEFGLVAFSIPLMAFLTLLTDLGLSSAIVRHTALDRQQTGAVVSLLGLAGLGGAALLALSAGALEHALHLPGLTPVLLGFAWITAMSIWATAPRALLERGLAYPRIAAVEAVALLGGLAVFAAVLQLQAGVLALVAYHATLQTLRALLFTRLAWALFELSLRWRRIASLLQVGGWVLANNLLSFAARNADRMLIAPVLGATALGLYGLAYQFMTIPLVLLSWPVSGVLLSALSRLRHDPAGQREVTAAVLTGTATFSLPLMAYLMLLAPQALAQVYAQRWAGLSTLVMLLAPAGMLQSLAVYCSSVLLEAGRHRLNFLLGLLWGGGLTVTFVASVSWGLNALTLSFALVSSAISLLMIVVMCRSAGLGAGRFARCLLPGGVAALAGSAAGLLVQQQFAGSAHGGLQALLAGAAFVAAALAACALLRGRLLDSGRALVRARLAPST</sequence>
<evidence type="ECO:0000256" key="7">
    <source>
        <dbReference type="SAM" id="Phobius"/>
    </source>
</evidence>
<dbReference type="AlphaFoldDB" id="A0A2W5FGS1"/>
<keyword evidence="4 7" id="KW-0812">Transmembrane</keyword>
<feature type="transmembrane region" description="Helical" evidence="7">
    <location>
        <begin position="248"/>
        <end position="266"/>
    </location>
</feature>
<evidence type="ECO:0000256" key="5">
    <source>
        <dbReference type="ARBA" id="ARBA00022989"/>
    </source>
</evidence>
<accession>A0A2W5FGS1</accession>
<keyword evidence="3" id="KW-1003">Cell membrane</keyword>
<feature type="transmembrane region" description="Helical" evidence="7">
    <location>
        <begin position="348"/>
        <end position="368"/>
    </location>
</feature>
<dbReference type="EMBL" id="QFOD01000009">
    <property type="protein sequence ID" value="PZP32066.1"/>
    <property type="molecule type" value="Genomic_DNA"/>
</dbReference>
<organism evidence="8 9">
    <name type="scientific">Roseateles depolymerans</name>
    <dbReference type="NCBI Taxonomy" id="76731"/>
    <lineage>
        <taxon>Bacteria</taxon>
        <taxon>Pseudomonadati</taxon>
        <taxon>Pseudomonadota</taxon>
        <taxon>Betaproteobacteria</taxon>
        <taxon>Burkholderiales</taxon>
        <taxon>Sphaerotilaceae</taxon>
        <taxon>Roseateles</taxon>
    </lineage>
</organism>
<keyword evidence="5 7" id="KW-1133">Transmembrane helix</keyword>
<evidence type="ECO:0000313" key="8">
    <source>
        <dbReference type="EMBL" id="PZP32066.1"/>
    </source>
</evidence>
<feature type="transmembrane region" description="Helical" evidence="7">
    <location>
        <begin position="74"/>
        <end position="97"/>
    </location>
</feature>
<evidence type="ECO:0008006" key="10">
    <source>
        <dbReference type="Google" id="ProtNLM"/>
    </source>
</evidence>
<feature type="transmembrane region" description="Helical" evidence="7">
    <location>
        <begin position="109"/>
        <end position="130"/>
    </location>
</feature>
<feature type="transmembrane region" description="Helical" evidence="7">
    <location>
        <begin position="313"/>
        <end position="336"/>
    </location>
</feature>
<feature type="transmembrane region" description="Helical" evidence="7">
    <location>
        <begin position="374"/>
        <end position="393"/>
    </location>
</feature>
<proteinExistence type="inferred from homology"/>
<feature type="transmembrane region" description="Helical" evidence="7">
    <location>
        <begin position="405"/>
        <end position="426"/>
    </location>
</feature>
<dbReference type="Proteomes" id="UP000249633">
    <property type="component" value="Unassembled WGS sequence"/>
</dbReference>
<comment type="subcellular location">
    <subcellularLocation>
        <location evidence="1">Cell membrane</location>
        <topology evidence="1">Multi-pass membrane protein</topology>
    </subcellularLocation>
</comment>
<dbReference type="PANTHER" id="PTHR30250:SF10">
    <property type="entry name" value="LIPOPOLYSACCHARIDE BIOSYNTHESIS PROTEIN WZXC"/>
    <property type="match status" value="1"/>
</dbReference>